<evidence type="ECO:0000313" key="1">
    <source>
        <dbReference type="EMBL" id="GAJ19321.1"/>
    </source>
</evidence>
<accession>X1VR30</accession>
<dbReference type="Gene3D" id="3.30.70.120">
    <property type="match status" value="1"/>
</dbReference>
<proteinExistence type="predicted"/>
<organism evidence="1">
    <name type="scientific">marine sediment metagenome</name>
    <dbReference type="NCBI Taxonomy" id="412755"/>
    <lineage>
        <taxon>unclassified sequences</taxon>
        <taxon>metagenomes</taxon>
        <taxon>ecological metagenomes</taxon>
    </lineage>
</organism>
<dbReference type="Pfam" id="PF06153">
    <property type="entry name" value="CdAMP_rec"/>
    <property type="match status" value="1"/>
</dbReference>
<dbReference type="SUPFAM" id="SSF54913">
    <property type="entry name" value="GlnB-like"/>
    <property type="match status" value="1"/>
</dbReference>
<protein>
    <recommendedName>
        <fullName evidence="2">Nitrogen regulatory protein P-II</fullName>
    </recommendedName>
</protein>
<dbReference type="PANTHER" id="PTHR38456">
    <property type="entry name" value="CYCLIC DI-AMP RECEPTOR A"/>
    <property type="match status" value="1"/>
</dbReference>
<evidence type="ECO:0008006" key="2">
    <source>
        <dbReference type="Google" id="ProtNLM"/>
    </source>
</evidence>
<dbReference type="EMBL" id="BARW01039290">
    <property type="protein sequence ID" value="GAJ19321.1"/>
    <property type="molecule type" value="Genomic_DNA"/>
</dbReference>
<comment type="caution">
    <text evidence="1">The sequence shown here is derived from an EMBL/GenBank/DDBJ whole genome shotgun (WGS) entry which is preliminary data.</text>
</comment>
<dbReference type="AlphaFoldDB" id="X1VR30"/>
<dbReference type="InterPro" id="IPR010375">
    <property type="entry name" value="CdAMP_rec"/>
</dbReference>
<sequence length="46" mass="4817">MKLIQAIVHNDDADAVINALLAQGFRATRMGSTGGFLRAGNTTIVS</sequence>
<name>X1VR30_9ZZZZ</name>
<dbReference type="InterPro" id="IPR015867">
    <property type="entry name" value="N-reg_PII/ATP_PRibTrfase_C"/>
</dbReference>
<reference evidence="1" key="1">
    <citation type="journal article" date="2014" name="Front. Microbiol.">
        <title>High frequency of phylogenetically diverse reductive dehalogenase-homologous genes in deep subseafloor sedimentary metagenomes.</title>
        <authorList>
            <person name="Kawai M."/>
            <person name="Futagami T."/>
            <person name="Toyoda A."/>
            <person name="Takaki Y."/>
            <person name="Nishi S."/>
            <person name="Hori S."/>
            <person name="Arai W."/>
            <person name="Tsubouchi T."/>
            <person name="Morono Y."/>
            <person name="Uchiyama I."/>
            <person name="Ito T."/>
            <person name="Fujiyama A."/>
            <person name="Inagaki F."/>
            <person name="Takami H."/>
        </authorList>
    </citation>
    <scope>NUCLEOTIDE SEQUENCE</scope>
    <source>
        <strain evidence="1">Expedition CK06-06</strain>
    </source>
</reference>
<feature type="non-terminal residue" evidence="1">
    <location>
        <position position="46"/>
    </location>
</feature>
<dbReference type="PANTHER" id="PTHR38456:SF1">
    <property type="entry name" value="CYCLIC DI-AMP RECEPTOR A"/>
    <property type="match status" value="1"/>
</dbReference>
<gene>
    <name evidence="1" type="ORF">S12H4_59908</name>
</gene>
<dbReference type="InterPro" id="IPR011322">
    <property type="entry name" value="N-reg_PII-like_a/b"/>
</dbReference>